<dbReference type="PANTHER" id="PTHR31528">
    <property type="entry name" value="4-AMINO-5-HYDROXYMETHYL-2-METHYLPYRIMIDINE PHOSPHATE SYNTHASE THI11-RELATED"/>
    <property type="match status" value="1"/>
</dbReference>
<keyword evidence="7" id="KW-0663">Pyridoxal phosphate</keyword>
<evidence type="ECO:0000256" key="5">
    <source>
        <dbReference type="ARBA" id="ARBA00022679"/>
    </source>
</evidence>
<keyword evidence="6" id="KW-0479">Metal-binding</keyword>
<evidence type="ECO:0000256" key="7">
    <source>
        <dbReference type="ARBA" id="ARBA00022898"/>
    </source>
</evidence>
<feature type="chain" id="PRO_5046153667" description="Thiamine pyrimidine synthase" evidence="12">
    <location>
        <begin position="32"/>
        <end position="349"/>
    </location>
</feature>
<dbReference type="Pfam" id="PF09084">
    <property type="entry name" value="NMT1"/>
    <property type="match status" value="1"/>
</dbReference>
<comment type="subunit">
    <text evidence="4">Homodimer.</text>
</comment>
<evidence type="ECO:0000256" key="3">
    <source>
        <dbReference type="ARBA" id="ARBA00009406"/>
    </source>
</evidence>
<keyword evidence="12" id="KW-0732">Signal</keyword>
<protein>
    <recommendedName>
        <fullName evidence="10">Thiamine pyrimidine synthase</fullName>
    </recommendedName>
</protein>
<dbReference type="EMBL" id="JAODYH010000003">
    <property type="protein sequence ID" value="MCT9810463.1"/>
    <property type="molecule type" value="Genomic_DNA"/>
</dbReference>
<keyword evidence="15" id="KW-1185">Reference proteome</keyword>
<evidence type="ECO:0000256" key="4">
    <source>
        <dbReference type="ARBA" id="ARBA00011738"/>
    </source>
</evidence>
<keyword evidence="5" id="KW-0808">Transferase</keyword>
<evidence type="ECO:0000256" key="1">
    <source>
        <dbReference type="ARBA" id="ARBA00003469"/>
    </source>
</evidence>
<dbReference type="PANTHER" id="PTHR31528:SF1">
    <property type="entry name" value="4-AMINO-5-HYDROXYMETHYL-2-METHYLPYRIMIDINE PHOSPHATE SYNTHASE THI11-RELATED"/>
    <property type="match status" value="1"/>
</dbReference>
<dbReference type="InterPro" id="IPR027939">
    <property type="entry name" value="NMT1/THI5"/>
</dbReference>
<reference evidence="14 15" key="1">
    <citation type="submission" date="2022-09" db="EMBL/GenBank/DDBJ databases">
        <title>Draft genome of isolate Be4.</title>
        <authorList>
            <person name="Sanchez-Castro I."/>
            <person name="Martinez-Rodriguez P."/>
            <person name="Descostes M."/>
            <person name="Merroun M."/>
        </authorList>
    </citation>
    <scope>NUCLEOTIDE SEQUENCE [LARGE SCALE GENOMIC DNA]</scope>
    <source>
        <strain evidence="14 15">Be4</strain>
    </source>
</reference>
<comment type="caution">
    <text evidence="14">The sequence shown here is derived from an EMBL/GenBank/DDBJ whole genome shotgun (WGS) entry which is preliminary data.</text>
</comment>
<evidence type="ECO:0000256" key="2">
    <source>
        <dbReference type="ARBA" id="ARBA00004948"/>
    </source>
</evidence>
<comment type="function">
    <text evidence="1">Responsible for the formation of the pyrimidine heterocycle in the thiamine biosynthesis pathway. Catalyzes the formation of hydroxymethylpyrimidine phosphate (HMP-P) from histidine and pyridoxal phosphate (PLP). The protein uses PLP and the active site histidine to form HMP-P, generating an inactive enzyme. The enzyme can only undergo a single turnover, which suggests it is a suicide enzyme.</text>
</comment>
<comment type="catalytic activity">
    <reaction evidence="11">
        <text>N(6)-(pyridoxal phosphate)-L-lysyl-[4-amino-5-hydroxymethyl-2-methylpyrimidine phosphate synthase] + L-histidyl-[4-amino-5-hydroxymethyl-2-methylpyrimidine phosphate synthase] + 2 Fe(3+) + 4 H2O = L-lysyl-[4-amino-5-hydroxymethyl-2-methylpyrimidine phosphate synthase] + (2S)-2-amino-5-hydroxy-4-oxopentanoyl-[4-amino-5-hydroxymethyl-2-methylpyrimidine phosphate synthase] + 4-amino-2-methyl-5-(phosphooxymethyl)pyrimidine + 3-oxopropanoate + 2 Fe(2+) + 2 H(+)</text>
        <dbReference type="Rhea" id="RHEA:65756"/>
        <dbReference type="Rhea" id="RHEA-COMP:16892"/>
        <dbReference type="Rhea" id="RHEA-COMP:16893"/>
        <dbReference type="Rhea" id="RHEA-COMP:16894"/>
        <dbReference type="Rhea" id="RHEA-COMP:16895"/>
        <dbReference type="ChEBI" id="CHEBI:15377"/>
        <dbReference type="ChEBI" id="CHEBI:15378"/>
        <dbReference type="ChEBI" id="CHEBI:29033"/>
        <dbReference type="ChEBI" id="CHEBI:29034"/>
        <dbReference type="ChEBI" id="CHEBI:29969"/>
        <dbReference type="ChEBI" id="CHEBI:29979"/>
        <dbReference type="ChEBI" id="CHEBI:33190"/>
        <dbReference type="ChEBI" id="CHEBI:58354"/>
        <dbReference type="ChEBI" id="CHEBI:143915"/>
        <dbReference type="ChEBI" id="CHEBI:157692"/>
    </reaction>
    <physiologicalReaction direction="left-to-right" evidence="11">
        <dbReference type="Rhea" id="RHEA:65757"/>
    </physiologicalReaction>
</comment>
<comment type="pathway">
    <text evidence="2">Cofactor biosynthesis; thiamine diphosphate biosynthesis.</text>
</comment>
<proteinExistence type="inferred from homology"/>
<evidence type="ECO:0000256" key="6">
    <source>
        <dbReference type="ARBA" id="ARBA00022723"/>
    </source>
</evidence>
<accession>A0ABT2PJ04</accession>
<organism evidence="14 15">
    <name type="scientific">Acidovorax bellezanensis</name>
    <dbReference type="NCBI Taxonomy" id="2976702"/>
    <lineage>
        <taxon>Bacteria</taxon>
        <taxon>Pseudomonadati</taxon>
        <taxon>Pseudomonadota</taxon>
        <taxon>Betaproteobacteria</taxon>
        <taxon>Burkholderiales</taxon>
        <taxon>Comamonadaceae</taxon>
        <taxon>Acidovorax</taxon>
    </lineage>
</organism>
<name>A0ABT2PJ04_9BURK</name>
<keyword evidence="9" id="KW-0408">Iron</keyword>
<evidence type="ECO:0000313" key="14">
    <source>
        <dbReference type="EMBL" id="MCT9810463.1"/>
    </source>
</evidence>
<dbReference type="RefSeq" id="WP_261499489.1">
    <property type="nucleotide sequence ID" value="NZ_JAODYH010000003.1"/>
</dbReference>
<evidence type="ECO:0000256" key="10">
    <source>
        <dbReference type="ARBA" id="ARBA00033171"/>
    </source>
</evidence>
<sequence>MLTTRRAAALLTTRRAAALLAATCLAGGAHAQEPTKIRFALDWVLQGPQAPFIVPHANGCYQKAGLNVITDRGFGSGDTVIKVGASTYDVGFADINAMIEYNAKQKNPEDQLISFFMVYDAAALSIITRKDTGIRKPADLAGKIIAAPPGDASRRLFPALAKANGLDPDSVKWINVAPELREPMLARKTADAISGASFTGYMGAQAVGIPAKDIVVLHYPEYGTSLYGSALVVKRTFAQKNGAALKAMTRCVVEGIQSSIQDPAAAIAVLHQRDPLLNRQIEQQRLQLSLDWSIVTPWVREHGLGQIDPVRLEKSLKEVALAFSIPVPPAAQVYTAEYLPPAAQRKVAP</sequence>
<comment type="similarity">
    <text evidence="3">Belongs to the NMT1/THI5 family.</text>
</comment>
<gene>
    <name evidence="14" type="ORF">N0K08_07455</name>
</gene>
<evidence type="ECO:0000256" key="9">
    <source>
        <dbReference type="ARBA" id="ARBA00023004"/>
    </source>
</evidence>
<dbReference type="Proteomes" id="UP001525968">
    <property type="component" value="Unassembled WGS sequence"/>
</dbReference>
<keyword evidence="8" id="KW-0784">Thiamine biosynthesis</keyword>
<dbReference type="SUPFAM" id="SSF53850">
    <property type="entry name" value="Periplasmic binding protein-like II"/>
    <property type="match status" value="1"/>
</dbReference>
<feature type="domain" description="SsuA/THI5-like" evidence="13">
    <location>
        <begin position="50"/>
        <end position="266"/>
    </location>
</feature>
<feature type="signal peptide" evidence="12">
    <location>
        <begin position="1"/>
        <end position="31"/>
    </location>
</feature>
<evidence type="ECO:0000256" key="8">
    <source>
        <dbReference type="ARBA" id="ARBA00022977"/>
    </source>
</evidence>
<dbReference type="Gene3D" id="3.40.190.10">
    <property type="entry name" value="Periplasmic binding protein-like II"/>
    <property type="match status" value="2"/>
</dbReference>
<evidence type="ECO:0000259" key="13">
    <source>
        <dbReference type="Pfam" id="PF09084"/>
    </source>
</evidence>
<evidence type="ECO:0000256" key="11">
    <source>
        <dbReference type="ARBA" id="ARBA00048179"/>
    </source>
</evidence>
<dbReference type="InterPro" id="IPR015168">
    <property type="entry name" value="SsuA/THI5"/>
</dbReference>
<evidence type="ECO:0000256" key="12">
    <source>
        <dbReference type="SAM" id="SignalP"/>
    </source>
</evidence>
<evidence type="ECO:0000313" key="15">
    <source>
        <dbReference type="Proteomes" id="UP001525968"/>
    </source>
</evidence>